<proteinExistence type="predicted"/>
<evidence type="ECO:0000313" key="2">
    <source>
        <dbReference type="Proteomes" id="UP000279833"/>
    </source>
</evidence>
<evidence type="ECO:0000313" key="3">
    <source>
        <dbReference type="WBParaSite" id="SCUD_0001285701-mRNA-1"/>
    </source>
</evidence>
<evidence type="ECO:0000313" key="1">
    <source>
        <dbReference type="EMBL" id="VDP50324.1"/>
    </source>
</evidence>
<keyword evidence="2" id="KW-1185">Reference proteome</keyword>
<dbReference type="AlphaFoldDB" id="A0A183KCW4"/>
<protein>
    <submittedName>
        <fullName evidence="3">Reverse transcriptase domain-containing protein</fullName>
    </submittedName>
</protein>
<gene>
    <name evidence="1" type="ORF">SCUD_LOCUS12854</name>
</gene>
<reference evidence="3" key="1">
    <citation type="submission" date="2016-06" db="UniProtKB">
        <authorList>
            <consortium name="WormBaseParasite"/>
        </authorList>
    </citation>
    <scope>IDENTIFICATION</scope>
</reference>
<dbReference type="EMBL" id="UZAK01035421">
    <property type="protein sequence ID" value="VDP50324.1"/>
    <property type="molecule type" value="Genomic_DNA"/>
</dbReference>
<dbReference type="WBParaSite" id="SCUD_0001285701-mRNA-1">
    <property type="protein sequence ID" value="SCUD_0001285701-mRNA-1"/>
    <property type="gene ID" value="SCUD_0001285701"/>
</dbReference>
<accession>A0A183KCW4</accession>
<organism evidence="3">
    <name type="scientific">Schistosoma curassoni</name>
    <dbReference type="NCBI Taxonomy" id="6186"/>
    <lineage>
        <taxon>Eukaryota</taxon>
        <taxon>Metazoa</taxon>
        <taxon>Spiralia</taxon>
        <taxon>Lophotrochozoa</taxon>
        <taxon>Platyhelminthes</taxon>
        <taxon>Trematoda</taxon>
        <taxon>Digenea</taxon>
        <taxon>Strigeidida</taxon>
        <taxon>Schistosomatoidea</taxon>
        <taxon>Schistosomatidae</taxon>
        <taxon>Schistosoma</taxon>
    </lineage>
</organism>
<dbReference type="Proteomes" id="UP000279833">
    <property type="component" value="Unassembled WGS sequence"/>
</dbReference>
<reference evidence="1 2" key="2">
    <citation type="submission" date="2018-11" db="EMBL/GenBank/DDBJ databases">
        <authorList>
            <consortium name="Pathogen Informatics"/>
        </authorList>
    </citation>
    <scope>NUCLEOTIDE SEQUENCE [LARGE SCALE GENOMIC DNA]</scope>
    <source>
        <strain evidence="1">Dakar</strain>
        <strain evidence="2">Dakar, Senegal</strain>
    </source>
</reference>
<sequence>MHVKTNSVTSASTSVGLNIHMGKTKILKYNMEIINPIIFNEETLEDVKSFTYLGSIVDEQEGMDEDAKARIDEERTEFLVEEHVELKTTVNQHQLQNLRCECQQSPTIRSRNLENYHKYHQKCISISKQLSTQNTQCLLTGYHKQQTTMGEKISASI</sequence>
<name>A0A183KCW4_9TREM</name>